<dbReference type="PANTHER" id="PTHR24243">
    <property type="entry name" value="G-PROTEIN COUPLED RECEPTOR"/>
    <property type="match status" value="1"/>
</dbReference>
<gene>
    <name evidence="10" type="ORF">Bpfe_015012</name>
</gene>
<evidence type="ECO:0000256" key="5">
    <source>
        <dbReference type="ARBA" id="ARBA00023136"/>
    </source>
</evidence>
<evidence type="ECO:0000256" key="6">
    <source>
        <dbReference type="ARBA" id="ARBA00023170"/>
    </source>
</evidence>
<sequence length="426" mass="49537">MDFVTITDAVMSNKSVDDSQDYIKNLQYEKTVVTIPTFVLLALLFILGIFGNPLIIFIYYKEKKKTATDILILSISVADLIGTLTLLPAKFYIYLRSYSMEQTYTCKMYFFSAAFNLAISLSLLLSVAFVRYRKICFTFDWQVEPRHAYVISVVALVHTLFVSIGHMTVHGRQITKTNFSGVYTYQCRVDDSFVNTNWPKTFTIILFSIFFTFCVALTYMYVKIGLKARRQMKMKTRLLNVGERKPAPKKNVLMLRSLRNQSLDDHKLWRENKSYITRANKESRVETTLSIDENTHRLHEYPEVKNNEKKQDMLALGNKKALREFRSEGRTTLMLFTITVIYIITNGTTILLVVARAMNGQLIASLGPVSASLYNLFFDSFLINFAINPFIYSLWNKKIRQKCWQIFRRKKKQKSKSNMNKRIVTQ</sequence>
<evidence type="ECO:0000256" key="8">
    <source>
        <dbReference type="SAM" id="Phobius"/>
    </source>
</evidence>
<reference evidence="10" key="2">
    <citation type="submission" date="2023-04" db="EMBL/GenBank/DDBJ databases">
        <authorList>
            <person name="Bu L."/>
            <person name="Lu L."/>
            <person name="Laidemitt M.R."/>
            <person name="Zhang S.M."/>
            <person name="Mutuku M."/>
            <person name="Mkoji G."/>
            <person name="Steinauer M."/>
            <person name="Loker E.S."/>
        </authorList>
    </citation>
    <scope>NUCLEOTIDE SEQUENCE</scope>
    <source>
        <strain evidence="10">KasaAsao</strain>
        <tissue evidence="10">Whole Snail</tissue>
    </source>
</reference>
<evidence type="ECO:0000256" key="3">
    <source>
        <dbReference type="ARBA" id="ARBA00022989"/>
    </source>
</evidence>
<dbReference type="InterPro" id="IPR017452">
    <property type="entry name" value="GPCR_Rhodpsn_7TM"/>
</dbReference>
<protein>
    <submittedName>
        <fullName evidence="10">Type-1B angiotensin II receptor</fullName>
    </submittedName>
</protein>
<feature type="transmembrane region" description="Helical" evidence="8">
    <location>
        <begin position="202"/>
        <end position="222"/>
    </location>
</feature>
<evidence type="ECO:0000313" key="11">
    <source>
        <dbReference type="Proteomes" id="UP001233172"/>
    </source>
</evidence>
<dbReference type="SUPFAM" id="SSF81321">
    <property type="entry name" value="Family A G protein-coupled receptor-like"/>
    <property type="match status" value="1"/>
</dbReference>
<proteinExistence type="predicted"/>
<evidence type="ECO:0000256" key="7">
    <source>
        <dbReference type="ARBA" id="ARBA00023224"/>
    </source>
</evidence>
<feature type="transmembrane region" description="Helical" evidence="8">
    <location>
        <begin position="333"/>
        <end position="354"/>
    </location>
</feature>
<organism evidence="10 11">
    <name type="scientific">Biomphalaria pfeifferi</name>
    <name type="common">Bloodfluke planorb</name>
    <name type="synonym">Freshwater snail</name>
    <dbReference type="NCBI Taxonomy" id="112525"/>
    <lineage>
        <taxon>Eukaryota</taxon>
        <taxon>Metazoa</taxon>
        <taxon>Spiralia</taxon>
        <taxon>Lophotrochozoa</taxon>
        <taxon>Mollusca</taxon>
        <taxon>Gastropoda</taxon>
        <taxon>Heterobranchia</taxon>
        <taxon>Euthyneura</taxon>
        <taxon>Panpulmonata</taxon>
        <taxon>Hygrophila</taxon>
        <taxon>Lymnaeoidea</taxon>
        <taxon>Planorbidae</taxon>
        <taxon>Biomphalaria</taxon>
    </lineage>
</organism>
<evidence type="ECO:0000259" key="9">
    <source>
        <dbReference type="PROSITE" id="PS50262"/>
    </source>
</evidence>
<comment type="subcellular location">
    <subcellularLocation>
        <location evidence="1">Membrane</location>
        <topology evidence="1">Multi-pass membrane protein</topology>
    </subcellularLocation>
</comment>
<comment type="caution">
    <text evidence="10">The sequence shown here is derived from an EMBL/GenBank/DDBJ whole genome shotgun (WGS) entry which is preliminary data.</text>
</comment>
<dbReference type="InterPro" id="IPR000276">
    <property type="entry name" value="GPCR_Rhodpsn"/>
</dbReference>
<feature type="transmembrane region" description="Helical" evidence="8">
    <location>
        <begin position="70"/>
        <end position="89"/>
    </location>
</feature>
<accession>A0AAD8BJI7</accession>
<name>A0AAD8BJI7_BIOPF</name>
<dbReference type="GO" id="GO:0004930">
    <property type="term" value="F:G protein-coupled receptor activity"/>
    <property type="evidence" value="ECO:0007669"/>
    <property type="project" value="UniProtKB-KW"/>
</dbReference>
<dbReference type="Proteomes" id="UP001233172">
    <property type="component" value="Unassembled WGS sequence"/>
</dbReference>
<evidence type="ECO:0000256" key="2">
    <source>
        <dbReference type="ARBA" id="ARBA00022692"/>
    </source>
</evidence>
<keyword evidence="6 10" id="KW-0675">Receptor</keyword>
<dbReference type="CDD" id="cd00637">
    <property type="entry name" value="7tm_classA_rhodopsin-like"/>
    <property type="match status" value="1"/>
</dbReference>
<keyword evidence="5 8" id="KW-0472">Membrane</keyword>
<evidence type="ECO:0000256" key="4">
    <source>
        <dbReference type="ARBA" id="ARBA00023040"/>
    </source>
</evidence>
<keyword evidence="7" id="KW-0807">Transducer</keyword>
<keyword evidence="2 8" id="KW-0812">Transmembrane</keyword>
<dbReference type="PRINTS" id="PR00237">
    <property type="entry name" value="GPCRRHODOPSN"/>
</dbReference>
<keyword evidence="11" id="KW-1185">Reference proteome</keyword>
<dbReference type="GO" id="GO:0016020">
    <property type="term" value="C:membrane"/>
    <property type="evidence" value="ECO:0007669"/>
    <property type="project" value="UniProtKB-SubCell"/>
</dbReference>
<dbReference type="AlphaFoldDB" id="A0AAD8BJI7"/>
<feature type="transmembrane region" description="Helical" evidence="8">
    <location>
        <begin position="109"/>
        <end position="129"/>
    </location>
</feature>
<dbReference type="Gene3D" id="1.20.1070.10">
    <property type="entry name" value="Rhodopsin 7-helix transmembrane proteins"/>
    <property type="match status" value="1"/>
</dbReference>
<keyword evidence="4" id="KW-0297">G-protein coupled receptor</keyword>
<dbReference type="PANTHER" id="PTHR24243:SF208">
    <property type="entry name" value="PYROKININ-1 RECEPTOR"/>
    <property type="match status" value="1"/>
</dbReference>
<dbReference type="Pfam" id="PF00001">
    <property type="entry name" value="7tm_1"/>
    <property type="match status" value="1"/>
</dbReference>
<dbReference type="EMBL" id="JASAOG010000069">
    <property type="protein sequence ID" value="KAK0055501.1"/>
    <property type="molecule type" value="Genomic_DNA"/>
</dbReference>
<feature type="transmembrane region" description="Helical" evidence="8">
    <location>
        <begin position="374"/>
        <end position="395"/>
    </location>
</feature>
<feature type="transmembrane region" description="Helical" evidence="8">
    <location>
        <begin position="35"/>
        <end position="58"/>
    </location>
</feature>
<reference evidence="10" key="1">
    <citation type="journal article" date="2023" name="PLoS Negl. Trop. Dis.">
        <title>A genome sequence for Biomphalaria pfeifferi, the major vector snail for the human-infecting parasite Schistosoma mansoni.</title>
        <authorList>
            <person name="Bu L."/>
            <person name="Lu L."/>
            <person name="Laidemitt M.R."/>
            <person name="Zhang S.M."/>
            <person name="Mutuku M."/>
            <person name="Mkoji G."/>
            <person name="Steinauer M."/>
            <person name="Loker E.S."/>
        </authorList>
    </citation>
    <scope>NUCLEOTIDE SEQUENCE</scope>
    <source>
        <strain evidence="10">KasaAsao</strain>
    </source>
</reference>
<evidence type="ECO:0000313" key="10">
    <source>
        <dbReference type="EMBL" id="KAK0055501.1"/>
    </source>
</evidence>
<dbReference type="PROSITE" id="PS50262">
    <property type="entry name" value="G_PROTEIN_RECEP_F1_2"/>
    <property type="match status" value="1"/>
</dbReference>
<feature type="domain" description="G-protein coupled receptors family 1 profile" evidence="9">
    <location>
        <begin position="51"/>
        <end position="392"/>
    </location>
</feature>
<evidence type="ECO:0000256" key="1">
    <source>
        <dbReference type="ARBA" id="ARBA00004141"/>
    </source>
</evidence>
<keyword evidence="3 8" id="KW-1133">Transmembrane helix</keyword>
<feature type="transmembrane region" description="Helical" evidence="8">
    <location>
        <begin position="149"/>
        <end position="169"/>
    </location>
</feature>